<protein>
    <submittedName>
        <fullName evidence="1">Uncharacterized protein</fullName>
    </submittedName>
</protein>
<dbReference type="EMBL" id="KF846552">
    <property type="protein sequence ID" value="AHZ34035.1"/>
    <property type="molecule type" value="Genomic_DNA"/>
</dbReference>
<reference evidence="1" key="1">
    <citation type="journal article" date="2014" name="FEMS Microbiol. Ecol.">
        <title>Development of a targeted metagenomic approach to study a genomic region involved in light harvesting in marine Synechococcus.</title>
        <authorList>
            <person name="Humily F."/>
            <person name="Farrant G.K."/>
            <person name="Marie D."/>
            <person name="Perennou M."/>
            <person name="Mazard S."/>
            <person name="Labadie K."/>
            <person name="Aury J.-M."/>
            <person name="Wincker P."/>
            <person name="Nicolas Segui A."/>
            <person name="Scanlan D.J."/>
            <person name="Garczarek L."/>
        </authorList>
    </citation>
    <scope>NUCLEOTIDE SEQUENCE</scope>
</reference>
<accession>A0A024CGU3</accession>
<dbReference type="AlphaFoldDB" id="A0A024CGU3"/>
<proteinExistence type="predicted"/>
<organism evidence="1">
    <name type="scientific">uncultured Synechococcus sp</name>
    <dbReference type="NCBI Taxonomy" id="154535"/>
    <lineage>
        <taxon>Bacteria</taxon>
        <taxon>Bacillati</taxon>
        <taxon>Cyanobacteriota</taxon>
        <taxon>Cyanophyceae</taxon>
        <taxon>Synechococcales</taxon>
        <taxon>Synechococcaceae</taxon>
        <taxon>Synechococcus</taxon>
        <taxon>environmental samples</taxon>
    </lineage>
</organism>
<gene>
    <name evidence="1" type="primary">unk4</name>
</gene>
<name>A0A024CGU3_9SYNE</name>
<evidence type="ECO:0000313" key="1">
    <source>
        <dbReference type="EMBL" id="AHZ34035.1"/>
    </source>
</evidence>
<sequence>MSCLADPRIEALQEHADANGELSFPVGPHGFRINLRDENIQLWQETFEQIVSPANLLLACADNDGDLMDTTLTWVVGSAIRGTTISSATEAKQLLHAMGSSSEVAQIAIEHCPGLGEDLVWAFYLERHGGLIATPVSSFQF</sequence>